<dbReference type="EMBL" id="CAJQZP010001288">
    <property type="protein sequence ID" value="CAG5036421.1"/>
    <property type="molecule type" value="Genomic_DNA"/>
</dbReference>
<evidence type="ECO:0000256" key="1">
    <source>
        <dbReference type="SAM" id="MobiDB-lite"/>
    </source>
</evidence>
<comment type="caution">
    <text evidence="2">The sequence shown here is derived from an EMBL/GenBank/DDBJ whole genome shotgun (WGS) entry which is preliminary data.</text>
</comment>
<dbReference type="Proteomes" id="UP000691718">
    <property type="component" value="Unassembled WGS sequence"/>
</dbReference>
<evidence type="ECO:0000313" key="3">
    <source>
        <dbReference type="Proteomes" id="UP000691718"/>
    </source>
</evidence>
<name>A0A8S3XQZ1_PARAO</name>
<gene>
    <name evidence="2" type="ORF">PAPOLLO_LOCUS20825</name>
</gene>
<protein>
    <submittedName>
        <fullName evidence="2">(apollo) hypothetical protein</fullName>
    </submittedName>
</protein>
<evidence type="ECO:0000313" key="2">
    <source>
        <dbReference type="EMBL" id="CAG5036421.1"/>
    </source>
</evidence>
<feature type="region of interest" description="Disordered" evidence="1">
    <location>
        <begin position="53"/>
        <end position="75"/>
    </location>
</feature>
<accession>A0A8S3XQZ1</accession>
<proteinExistence type="predicted"/>
<keyword evidence="3" id="KW-1185">Reference proteome</keyword>
<reference evidence="2" key="1">
    <citation type="submission" date="2021-04" db="EMBL/GenBank/DDBJ databases">
        <authorList>
            <person name="Tunstrom K."/>
        </authorList>
    </citation>
    <scope>NUCLEOTIDE SEQUENCE</scope>
</reference>
<feature type="region of interest" description="Disordered" evidence="1">
    <location>
        <begin position="1"/>
        <end position="22"/>
    </location>
</feature>
<organism evidence="2 3">
    <name type="scientific">Parnassius apollo</name>
    <name type="common">Apollo butterfly</name>
    <name type="synonym">Papilio apollo</name>
    <dbReference type="NCBI Taxonomy" id="110799"/>
    <lineage>
        <taxon>Eukaryota</taxon>
        <taxon>Metazoa</taxon>
        <taxon>Ecdysozoa</taxon>
        <taxon>Arthropoda</taxon>
        <taxon>Hexapoda</taxon>
        <taxon>Insecta</taxon>
        <taxon>Pterygota</taxon>
        <taxon>Neoptera</taxon>
        <taxon>Endopterygota</taxon>
        <taxon>Lepidoptera</taxon>
        <taxon>Glossata</taxon>
        <taxon>Ditrysia</taxon>
        <taxon>Papilionoidea</taxon>
        <taxon>Papilionidae</taxon>
        <taxon>Parnassiinae</taxon>
        <taxon>Parnassini</taxon>
        <taxon>Parnassius</taxon>
        <taxon>Parnassius</taxon>
    </lineage>
</organism>
<sequence>MPPTTAAEKQKKYRDKLKKENPQKYEEIQKKAKERSARYYEKKRVPILKSTNKNYGINKEGRSEKSKRCKNGITK</sequence>
<dbReference type="AlphaFoldDB" id="A0A8S3XQZ1"/>
<dbReference type="OrthoDB" id="6375801at2759"/>